<comment type="caution">
    <text evidence="14">The sequence shown here is derived from an EMBL/GenBank/DDBJ whole genome shotgun (WGS) entry which is preliminary data.</text>
</comment>
<feature type="transmembrane region" description="Helical" evidence="12">
    <location>
        <begin position="30"/>
        <end position="49"/>
    </location>
</feature>
<feature type="compositionally biased region" description="Polar residues" evidence="11">
    <location>
        <begin position="753"/>
        <end position="762"/>
    </location>
</feature>
<reference evidence="14 15" key="1">
    <citation type="journal article" date="2013" name="PLoS ONE">
        <title>Lactobacillus paracasei comparative genomics: towards species pan-genome definition and exploitation of diversity.</title>
        <authorList>
            <person name="Smokvina T."/>
            <person name="Wels M."/>
            <person name="Polka J."/>
            <person name="Chervaux C."/>
            <person name="Brisse S."/>
            <person name="Boekhorst J."/>
            <person name="van Hylckama Vlieg J.E."/>
            <person name="Siezen R.J."/>
        </authorList>
    </citation>
    <scope>NUCLEOTIDE SEQUENCE [LARGE SCALE GENOMIC DNA]</scope>
    <source>
        <strain evidence="14 15">CNCM I-4270</strain>
    </source>
</reference>
<dbReference type="SUPFAM" id="SSF53649">
    <property type="entry name" value="Alkaline phosphatase-like"/>
    <property type="match status" value="1"/>
</dbReference>
<feature type="binding site" evidence="10">
    <location>
        <position position="515"/>
    </location>
    <ligand>
        <name>Mn(2+)</name>
        <dbReference type="ChEBI" id="CHEBI:29035"/>
    </ligand>
</feature>
<proteinExistence type="inferred from homology"/>
<dbReference type="PANTHER" id="PTHR47371:SF3">
    <property type="entry name" value="PHOSPHOGLYCEROL TRANSFERASE I"/>
    <property type="match status" value="1"/>
</dbReference>
<comment type="pathway">
    <text evidence="2">Cell wall biogenesis; lipoteichoic acid biosynthesis.</text>
</comment>
<dbReference type="PIRSF" id="PIRSF005091">
    <property type="entry name" value="Mmb_sulf_HI1246"/>
    <property type="match status" value="1"/>
</dbReference>
<feature type="binding site" evidence="9">
    <location>
        <position position="455"/>
    </location>
    <ligand>
        <name>substrate</name>
    </ligand>
</feature>
<dbReference type="EMBL" id="ANJX01000307">
    <property type="protein sequence ID" value="EPC51860.1"/>
    <property type="molecule type" value="Genomic_DNA"/>
</dbReference>
<dbReference type="InterPro" id="IPR050448">
    <property type="entry name" value="OpgB/LTA_synthase_biosynth"/>
</dbReference>
<feature type="transmembrane region" description="Helical" evidence="12">
    <location>
        <begin position="61"/>
        <end position="81"/>
    </location>
</feature>
<evidence type="ECO:0000256" key="2">
    <source>
        <dbReference type="ARBA" id="ARBA00004936"/>
    </source>
</evidence>
<keyword evidence="9" id="KW-0464">Manganese</keyword>
<dbReference type="GO" id="GO:0016740">
    <property type="term" value="F:transferase activity"/>
    <property type="evidence" value="ECO:0007669"/>
    <property type="project" value="UniProtKB-KW"/>
</dbReference>
<evidence type="ECO:0000256" key="1">
    <source>
        <dbReference type="ARBA" id="ARBA00004651"/>
    </source>
</evidence>
<feature type="domain" description="Sulfatase N-terminal" evidence="13">
    <location>
        <begin position="286"/>
        <end position="581"/>
    </location>
</feature>
<feature type="transmembrane region" description="Helical" evidence="12">
    <location>
        <begin position="88"/>
        <end position="110"/>
    </location>
</feature>
<evidence type="ECO:0000256" key="11">
    <source>
        <dbReference type="SAM" id="MobiDB-lite"/>
    </source>
</evidence>
<dbReference type="InterPro" id="IPR000917">
    <property type="entry name" value="Sulfatase_N"/>
</dbReference>
<feature type="compositionally biased region" description="Low complexity" evidence="11">
    <location>
        <begin position="743"/>
        <end position="752"/>
    </location>
</feature>
<keyword evidence="5 12" id="KW-0812">Transmembrane</keyword>
<dbReference type="Gene3D" id="3.30.1120.170">
    <property type="match status" value="1"/>
</dbReference>
<evidence type="ECO:0000256" key="8">
    <source>
        <dbReference type="PIRSR" id="PIRSR005091-1"/>
    </source>
</evidence>
<evidence type="ECO:0000256" key="9">
    <source>
        <dbReference type="PIRSR" id="PIRSR005091-2"/>
    </source>
</evidence>
<protein>
    <submittedName>
        <fullName evidence="14">Phosphoglycerol transferase/alkaline phosphatase superfamily protein</fullName>
    </submittedName>
</protein>
<evidence type="ECO:0000313" key="14">
    <source>
        <dbReference type="EMBL" id="EPC51860.1"/>
    </source>
</evidence>
<dbReference type="Gene3D" id="3.40.720.10">
    <property type="entry name" value="Alkaline Phosphatase, subunit A"/>
    <property type="match status" value="1"/>
</dbReference>
<dbReference type="InterPro" id="IPR017850">
    <property type="entry name" value="Alkaline_phosphatase_core_sf"/>
</dbReference>
<feature type="compositionally biased region" description="Polar residues" evidence="11">
    <location>
        <begin position="700"/>
        <end position="715"/>
    </location>
</feature>
<comment type="subcellular location">
    <subcellularLocation>
        <location evidence="1">Cell membrane</location>
        <topology evidence="1">Multi-pass membrane protein</topology>
    </subcellularLocation>
</comment>
<keyword evidence="7 12" id="KW-0472">Membrane</keyword>
<feature type="binding site" evidence="10">
    <location>
        <position position="294"/>
    </location>
    <ligand>
        <name>Mn(2+)</name>
        <dbReference type="ChEBI" id="CHEBI:29035"/>
    </ligand>
</feature>
<evidence type="ECO:0000259" key="13">
    <source>
        <dbReference type="Pfam" id="PF00884"/>
    </source>
</evidence>
<feature type="region of interest" description="Disordered" evidence="11">
    <location>
        <begin position="700"/>
        <end position="762"/>
    </location>
</feature>
<dbReference type="Pfam" id="PF00884">
    <property type="entry name" value="Sulfatase"/>
    <property type="match status" value="1"/>
</dbReference>
<name>A0A8E0IHH6_LACPA</name>
<keyword evidence="6 12" id="KW-1133">Transmembrane helix</keyword>
<sequence length="762" mass="85018">MTKNKVERSCRFETVTTKSPRTVDKINPDWLSSLSAFLVWAKTIFGYFVDFSLGLNDPLQYTLLLLNPLGTGIIFLSLGLYPKHARRGYLIGVIVYILSTLLLLANVLYYREFSDFLTINTVLGVSKVSQGLGASSLSMVKPHDIIYVIDIVLVALAYFSYSIWNIWRYIHNEPLRWPHFGLTLDTRQLPFHFPQAVTVFGIALFGLIMAVSEMNRPQLLTRTFDRNYIVKYLGLAPFTVYDAAKTAQNNQVRAQADSSNLDPVLQYTRSHYAAPNASYFGTAKGKNVIIIHLESFQQFLIGQKIDGQEVTPFLNSLIKEKDTLSFSNFFHQVGLGKTSDAENMLETSTFGIANGSLFSSLGTENTFEGAPAILNQRAGYTSAVFHGGSASFWNRDNVYKSLGYNDYFSGNFYNHDEKAATEYGIKDKLMMAETPKYLEHLQQPFYAKIITTSNHNPFYITQADSDFPDAGTDDATINGYFRTAHYLDEALKEFFNYLKASGLEKNSLVMLYGDHFGISNDRNTTLAPLLGKDPSTWNAFDDAQLQRVPLIFHMPGLKGGVNSTYGGEIDVLPTLLHLLGIDSSRYVQFGTDLLSSQHDSVVAFRNHNFVTSKYTVLGSKVYDNTTGKLLTLTPALEATIAKDQKSVDTRLSLSDDVANRNLLRFYVPLGFKPVNPNQYDYNQSLSNVLSIERNLGSKSTSLYSENNDQSTTGLYQTDAPELADDTDPITTFPDKVQDQTEASSSSESSSSSDVNVTTQPSK</sequence>
<comment type="similarity">
    <text evidence="3">Belongs to the LTA synthase family.</text>
</comment>
<dbReference type="Proteomes" id="UP000014249">
    <property type="component" value="Unassembled WGS sequence"/>
</dbReference>
<keyword evidence="4" id="KW-1003">Cell membrane</keyword>
<dbReference type="AlphaFoldDB" id="A0A8E0IHH6"/>
<dbReference type="PANTHER" id="PTHR47371">
    <property type="entry name" value="LIPOTEICHOIC ACID SYNTHASE"/>
    <property type="match status" value="1"/>
</dbReference>
<evidence type="ECO:0000256" key="12">
    <source>
        <dbReference type="SAM" id="Phobius"/>
    </source>
</evidence>
<feature type="transmembrane region" description="Helical" evidence="12">
    <location>
        <begin position="191"/>
        <end position="211"/>
    </location>
</feature>
<dbReference type="GO" id="GO:0005886">
    <property type="term" value="C:plasma membrane"/>
    <property type="evidence" value="ECO:0007669"/>
    <property type="project" value="UniProtKB-SubCell"/>
</dbReference>
<evidence type="ECO:0000256" key="4">
    <source>
        <dbReference type="ARBA" id="ARBA00022475"/>
    </source>
</evidence>
<evidence type="ECO:0000313" key="15">
    <source>
        <dbReference type="Proteomes" id="UP000014249"/>
    </source>
</evidence>
<gene>
    <name evidence="14" type="ORF">Lpp77_11301</name>
</gene>
<feature type="binding site" evidence="10">
    <location>
        <position position="338"/>
    </location>
    <ligand>
        <name>Mn(2+)</name>
        <dbReference type="ChEBI" id="CHEBI:29035"/>
    </ligand>
</feature>
<dbReference type="CDD" id="cd16015">
    <property type="entry name" value="LTA_synthase"/>
    <property type="match status" value="1"/>
</dbReference>
<feature type="transmembrane region" description="Helical" evidence="12">
    <location>
        <begin position="145"/>
        <end position="170"/>
    </location>
</feature>
<evidence type="ECO:0000256" key="6">
    <source>
        <dbReference type="ARBA" id="ARBA00022989"/>
    </source>
</evidence>
<dbReference type="GO" id="GO:0046872">
    <property type="term" value="F:metal ion binding"/>
    <property type="evidence" value="ECO:0007669"/>
    <property type="project" value="UniProtKB-KW"/>
</dbReference>
<accession>A0A8E0IHH6</accession>
<keyword evidence="14" id="KW-0808">Transferase</keyword>
<evidence type="ECO:0000256" key="10">
    <source>
        <dbReference type="PIRSR" id="PIRSR005091-3"/>
    </source>
</evidence>
<feature type="binding site" evidence="10">
    <location>
        <position position="514"/>
    </location>
    <ligand>
        <name>Mn(2+)</name>
        <dbReference type="ChEBI" id="CHEBI:29035"/>
    </ligand>
</feature>
<dbReference type="InterPro" id="IPR012160">
    <property type="entry name" value="LtaS-like"/>
</dbReference>
<evidence type="ECO:0000256" key="7">
    <source>
        <dbReference type="ARBA" id="ARBA00023136"/>
    </source>
</evidence>
<evidence type="ECO:0000256" key="5">
    <source>
        <dbReference type="ARBA" id="ARBA00022692"/>
    </source>
</evidence>
<keyword evidence="9" id="KW-0479">Metal-binding</keyword>
<feature type="active site" evidence="8">
    <location>
        <position position="338"/>
    </location>
</feature>
<evidence type="ECO:0000256" key="3">
    <source>
        <dbReference type="ARBA" id="ARBA00009983"/>
    </source>
</evidence>
<organism evidence="14 15">
    <name type="scientific">Lacticaseibacillus paracasei subsp. paracasei CNCM I-4270</name>
    <dbReference type="NCBI Taxonomy" id="1256202"/>
    <lineage>
        <taxon>Bacteria</taxon>
        <taxon>Bacillati</taxon>
        <taxon>Bacillota</taxon>
        <taxon>Bacilli</taxon>
        <taxon>Lactobacillales</taxon>
        <taxon>Lactobacillaceae</taxon>
        <taxon>Lacticaseibacillus</taxon>
    </lineage>
</organism>